<evidence type="ECO:0000256" key="2">
    <source>
        <dbReference type="ARBA" id="ARBA00023239"/>
    </source>
</evidence>
<keyword evidence="4" id="KW-1185">Reference proteome</keyword>
<dbReference type="InterPro" id="IPR006840">
    <property type="entry name" value="ChaC"/>
</dbReference>
<name>S8C096_9LAMI</name>
<gene>
    <name evidence="3" type="ORF">M569_14731</name>
</gene>
<dbReference type="GO" id="GO:0061928">
    <property type="term" value="F:glutathione specific gamma-glutamylcyclotransferase activity"/>
    <property type="evidence" value="ECO:0007669"/>
    <property type="project" value="UniProtKB-EC"/>
</dbReference>
<dbReference type="SUPFAM" id="SSF110857">
    <property type="entry name" value="Gamma-glutamyl cyclotransferase-like"/>
    <property type="match status" value="1"/>
</dbReference>
<dbReference type="PANTHER" id="PTHR12192:SF19">
    <property type="entry name" value="GAMMA-GLUTAMYLCYCLOTRANSFERASE 2-2"/>
    <property type="match status" value="1"/>
</dbReference>
<dbReference type="PANTHER" id="PTHR12192">
    <property type="entry name" value="CATION TRANSPORT PROTEIN CHAC-RELATED"/>
    <property type="match status" value="1"/>
</dbReference>
<proteinExistence type="predicted"/>
<reference evidence="3 4" key="1">
    <citation type="journal article" date="2013" name="BMC Genomics">
        <title>The miniature genome of a carnivorous plant Genlisea aurea contains a low number of genes and short non-coding sequences.</title>
        <authorList>
            <person name="Leushkin E.V."/>
            <person name="Sutormin R.A."/>
            <person name="Nabieva E.R."/>
            <person name="Penin A.A."/>
            <person name="Kondrashov A.S."/>
            <person name="Logacheva M.D."/>
        </authorList>
    </citation>
    <scope>NUCLEOTIDE SEQUENCE [LARGE SCALE GENOMIC DNA]</scope>
</reference>
<dbReference type="CDD" id="cd06661">
    <property type="entry name" value="GGCT_like"/>
    <property type="match status" value="1"/>
</dbReference>
<dbReference type="InterPro" id="IPR036568">
    <property type="entry name" value="GGCT-like_sf"/>
</dbReference>
<organism evidence="3 4">
    <name type="scientific">Genlisea aurea</name>
    <dbReference type="NCBI Taxonomy" id="192259"/>
    <lineage>
        <taxon>Eukaryota</taxon>
        <taxon>Viridiplantae</taxon>
        <taxon>Streptophyta</taxon>
        <taxon>Embryophyta</taxon>
        <taxon>Tracheophyta</taxon>
        <taxon>Spermatophyta</taxon>
        <taxon>Magnoliopsida</taxon>
        <taxon>eudicotyledons</taxon>
        <taxon>Gunneridae</taxon>
        <taxon>Pentapetalae</taxon>
        <taxon>asterids</taxon>
        <taxon>lamiids</taxon>
        <taxon>Lamiales</taxon>
        <taxon>Lentibulariaceae</taxon>
        <taxon>Genlisea</taxon>
    </lineage>
</organism>
<dbReference type="EMBL" id="AUSU01007851">
    <property type="protein sequence ID" value="EPS60074.1"/>
    <property type="molecule type" value="Genomic_DNA"/>
</dbReference>
<dbReference type="Proteomes" id="UP000015453">
    <property type="component" value="Unassembled WGS sequence"/>
</dbReference>
<comment type="caution">
    <text evidence="3">The sequence shown here is derived from an EMBL/GenBank/DDBJ whole genome shotgun (WGS) entry which is preliminary data.</text>
</comment>
<dbReference type="Gene3D" id="3.10.490.10">
    <property type="entry name" value="Gamma-glutamyl cyclotransferase-like"/>
    <property type="match status" value="1"/>
</dbReference>
<keyword evidence="2" id="KW-0456">Lyase</keyword>
<evidence type="ECO:0000313" key="4">
    <source>
        <dbReference type="Proteomes" id="UP000015453"/>
    </source>
</evidence>
<dbReference type="AlphaFoldDB" id="S8C096"/>
<dbReference type="OrthoDB" id="1933483at2759"/>
<accession>S8C096</accession>
<evidence type="ECO:0000256" key="1">
    <source>
        <dbReference type="ARBA" id="ARBA00012344"/>
    </source>
</evidence>
<dbReference type="Pfam" id="PF04752">
    <property type="entry name" value="ChaC"/>
    <property type="match status" value="1"/>
</dbReference>
<protein>
    <recommendedName>
        <fullName evidence="1">glutathione-specific gamma-glutamylcyclotransferase</fullName>
        <ecNumber evidence="1">4.3.2.7</ecNumber>
    </recommendedName>
</protein>
<evidence type="ECO:0000313" key="3">
    <source>
        <dbReference type="EMBL" id="EPS60074.1"/>
    </source>
</evidence>
<dbReference type="GO" id="GO:0005737">
    <property type="term" value="C:cytoplasm"/>
    <property type="evidence" value="ECO:0007669"/>
    <property type="project" value="TreeGrafter"/>
</dbReference>
<sequence length="179" mass="20503">MVLWVFGYGSLIWKAGFEFDESIVGFVKDYKRAFDLACIDHMGTPEQPGRTLTLHHEEGAICWGVAYRARQEKAAMAYLEQRESEYDKKTPMDFYKGEPEDKPWISGVMVFTSTPDSAVCRYYLGPAPMEEMAKQIAASVGPCGKNRNYLFRLEKALLDIIRHQDDYVTQLATRVKEIL</sequence>
<feature type="non-terminal residue" evidence="3">
    <location>
        <position position="179"/>
    </location>
</feature>
<dbReference type="InterPro" id="IPR013024">
    <property type="entry name" value="GGCT-like"/>
</dbReference>
<dbReference type="GO" id="GO:0006751">
    <property type="term" value="P:glutathione catabolic process"/>
    <property type="evidence" value="ECO:0007669"/>
    <property type="project" value="InterPro"/>
</dbReference>
<dbReference type="EC" id="4.3.2.7" evidence="1"/>